<comment type="caution">
    <text evidence="3">The sequence shown here is derived from an EMBL/GenBank/DDBJ whole genome shotgun (WGS) entry which is preliminary data.</text>
</comment>
<accession>A0A9X1SG36</accession>
<name>A0A9X1SG36_9BACT</name>
<feature type="region of interest" description="Disordered" evidence="1">
    <location>
        <begin position="370"/>
        <end position="389"/>
    </location>
</feature>
<dbReference type="Proteomes" id="UP001139103">
    <property type="component" value="Unassembled WGS sequence"/>
</dbReference>
<feature type="compositionally biased region" description="Low complexity" evidence="1">
    <location>
        <begin position="370"/>
        <end position="379"/>
    </location>
</feature>
<protein>
    <submittedName>
        <fullName evidence="3">Uncharacterized protein</fullName>
    </submittedName>
</protein>
<sequence>MSALSILAKDLMPWDPNFWIVSGAIVLGFVILAIVTTIAKSREDRKRATANSEHYAERGIRFEVSAEIEEVFHDADLFTNRNVRIGQLSREKYGNVTADVYELTYQTYDSGDNESTVTQFGQTDGNESVSRQISQTVVALPIGPHDGLRFGVTRVGGWNGKCAKPFGLFRSLRIAQNATPEEEAASTWFNQHFGVRLFKATTRTQVEQTLDLTVLSWLMAHKHLEFEFADNHLLVWIPGTVVATAAREALAQEAIELMRTLRQKRERVPPLIFVDKPIVQTPPSLMVNIFVSAFGATPIVSIVLIASFLSAFAFGALEQVPLETTIVILVAASVIWLGSGYFLLKLITRSSRTRAEMNLHDPAAVGSSLATSRSAAAEEAATRRRMRKP</sequence>
<keyword evidence="2" id="KW-0812">Transmembrane</keyword>
<keyword evidence="2" id="KW-0472">Membrane</keyword>
<gene>
    <name evidence="3" type="ORF">LOC68_08750</name>
</gene>
<reference evidence="3" key="1">
    <citation type="submission" date="2021-11" db="EMBL/GenBank/DDBJ databases">
        <title>Genome sequence.</title>
        <authorList>
            <person name="Sun Q."/>
        </authorList>
    </citation>
    <scope>NUCLEOTIDE SEQUENCE</scope>
    <source>
        <strain evidence="3">JC732</strain>
    </source>
</reference>
<keyword evidence="4" id="KW-1185">Reference proteome</keyword>
<organism evidence="3 4">
    <name type="scientific">Blastopirellula sediminis</name>
    <dbReference type="NCBI Taxonomy" id="2894196"/>
    <lineage>
        <taxon>Bacteria</taxon>
        <taxon>Pseudomonadati</taxon>
        <taxon>Planctomycetota</taxon>
        <taxon>Planctomycetia</taxon>
        <taxon>Pirellulales</taxon>
        <taxon>Pirellulaceae</taxon>
        <taxon>Blastopirellula</taxon>
    </lineage>
</organism>
<evidence type="ECO:0000256" key="2">
    <source>
        <dbReference type="SAM" id="Phobius"/>
    </source>
</evidence>
<dbReference type="EMBL" id="JAJKFT010000004">
    <property type="protein sequence ID" value="MCC9628482.1"/>
    <property type="molecule type" value="Genomic_DNA"/>
</dbReference>
<keyword evidence="2" id="KW-1133">Transmembrane helix</keyword>
<dbReference type="AlphaFoldDB" id="A0A9X1SG36"/>
<dbReference type="RefSeq" id="WP_230217788.1">
    <property type="nucleotide sequence ID" value="NZ_JAJKFT010000004.1"/>
</dbReference>
<feature type="transmembrane region" description="Helical" evidence="2">
    <location>
        <begin position="326"/>
        <end position="344"/>
    </location>
</feature>
<proteinExistence type="predicted"/>
<evidence type="ECO:0000313" key="4">
    <source>
        <dbReference type="Proteomes" id="UP001139103"/>
    </source>
</evidence>
<feature type="transmembrane region" description="Helical" evidence="2">
    <location>
        <begin position="18"/>
        <end position="39"/>
    </location>
</feature>
<feature type="transmembrane region" description="Helical" evidence="2">
    <location>
        <begin position="285"/>
        <end position="314"/>
    </location>
</feature>
<evidence type="ECO:0000313" key="3">
    <source>
        <dbReference type="EMBL" id="MCC9628482.1"/>
    </source>
</evidence>
<evidence type="ECO:0000256" key="1">
    <source>
        <dbReference type="SAM" id="MobiDB-lite"/>
    </source>
</evidence>